<dbReference type="GO" id="GO:0031992">
    <property type="term" value="F:energy transducer activity"/>
    <property type="evidence" value="ECO:0007669"/>
    <property type="project" value="TreeGrafter"/>
</dbReference>
<dbReference type="Gene3D" id="2.20.110.10">
    <property type="entry name" value="Histone H3 K4-specific methyltransferase SET7/9 N-terminal domain"/>
    <property type="match status" value="1"/>
</dbReference>
<evidence type="ECO:0000313" key="12">
    <source>
        <dbReference type="EMBL" id="CAA9270313.1"/>
    </source>
</evidence>
<evidence type="ECO:0000256" key="7">
    <source>
        <dbReference type="ARBA" id="ARBA00022927"/>
    </source>
</evidence>
<evidence type="ECO:0000256" key="8">
    <source>
        <dbReference type="ARBA" id="ARBA00022989"/>
    </source>
</evidence>
<sequence length="276" mass="31643">MKQFRLTNHIFGWVLLILLSPVMAYAQQVTDSVYLDKDFAQVPDKSKAAYVRYTTFDSPAKEAGINKIFYITGEKFAEYVINSKQIKSTGYNREWHQNGQLKYEQQIESGVSVGVRKDWYDNGQLFYTFSYVDGLPHGEAFTYYATGARKRVEVFEKGQIMEGRCFTKTGQDTTFFPHEKMPEYPGGLGKLYQYLGTHVVYPKKALKRNVQGVVVLQFVVSKTGQIDNVEVVRPVHPDLDKEAIRVVSGMPNWQPGQQEGVFKNVRYTLPITFKVE</sequence>
<feature type="domain" description="TonB C-terminal" evidence="11">
    <location>
        <begin position="186"/>
        <end position="276"/>
    </location>
</feature>
<keyword evidence="3" id="KW-0813">Transport</keyword>
<keyword evidence="5" id="KW-0997">Cell inner membrane</keyword>
<reference evidence="12" key="1">
    <citation type="submission" date="2020-02" db="EMBL/GenBank/DDBJ databases">
        <authorList>
            <person name="Meier V. D."/>
        </authorList>
    </citation>
    <scope>NUCLEOTIDE SEQUENCE</scope>
    <source>
        <strain evidence="12">AVDCRST_MAG95</strain>
    </source>
</reference>
<dbReference type="SUPFAM" id="SSF74653">
    <property type="entry name" value="TolA/TonB C-terminal domain"/>
    <property type="match status" value="1"/>
</dbReference>
<keyword evidence="8" id="KW-1133">Transmembrane helix</keyword>
<dbReference type="GO" id="GO:0055085">
    <property type="term" value="P:transmembrane transport"/>
    <property type="evidence" value="ECO:0007669"/>
    <property type="project" value="InterPro"/>
</dbReference>
<organism evidence="12">
    <name type="scientific">uncultured Adhaeribacter sp</name>
    <dbReference type="NCBI Taxonomy" id="448109"/>
    <lineage>
        <taxon>Bacteria</taxon>
        <taxon>Pseudomonadati</taxon>
        <taxon>Bacteroidota</taxon>
        <taxon>Cytophagia</taxon>
        <taxon>Cytophagales</taxon>
        <taxon>Hymenobacteraceae</taxon>
        <taxon>Adhaeribacter</taxon>
        <taxon>environmental samples</taxon>
    </lineage>
</organism>
<comment type="subcellular location">
    <subcellularLocation>
        <location evidence="1">Cell inner membrane</location>
        <topology evidence="1">Single-pass membrane protein</topology>
        <orientation evidence="1">Periplasmic side</orientation>
    </subcellularLocation>
</comment>
<evidence type="ECO:0000256" key="2">
    <source>
        <dbReference type="ARBA" id="ARBA00006555"/>
    </source>
</evidence>
<keyword evidence="7" id="KW-0653">Protein transport</keyword>
<dbReference type="PANTHER" id="PTHR33446">
    <property type="entry name" value="PROTEIN TONB-RELATED"/>
    <property type="match status" value="1"/>
</dbReference>
<evidence type="ECO:0000256" key="1">
    <source>
        <dbReference type="ARBA" id="ARBA00004383"/>
    </source>
</evidence>
<dbReference type="InterPro" id="IPR051045">
    <property type="entry name" value="TonB-dependent_transducer"/>
</dbReference>
<feature type="chain" id="PRO_5026832633" evidence="10">
    <location>
        <begin position="27"/>
        <end position="276"/>
    </location>
</feature>
<dbReference type="PANTHER" id="PTHR33446:SF2">
    <property type="entry name" value="PROTEIN TONB"/>
    <property type="match status" value="1"/>
</dbReference>
<dbReference type="GO" id="GO:0015031">
    <property type="term" value="P:protein transport"/>
    <property type="evidence" value="ECO:0007669"/>
    <property type="project" value="UniProtKB-KW"/>
</dbReference>
<dbReference type="Pfam" id="PF03544">
    <property type="entry name" value="TonB_C"/>
    <property type="match status" value="1"/>
</dbReference>
<dbReference type="EMBL" id="CADCTJ010000853">
    <property type="protein sequence ID" value="CAA9270313.1"/>
    <property type="molecule type" value="Genomic_DNA"/>
</dbReference>
<dbReference type="InterPro" id="IPR006260">
    <property type="entry name" value="TonB/TolA_C"/>
</dbReference>
<evidence type="ECO:0000256" key="3">
    <source>
        <dbReference type="ARBA" id="ARBA00022448"/>
    </source>
</evidence>
<evidence type="ECO:0000256" key="6">
    <source>
        <dbReference type="ARBA" id="ARBA00022692"/>
    </source>
</evidence>
<evidence type="ECO:0000256" key="9">
    <source>
        <dbReference type="ARBA" id="ARBA00023136"/>
    </source>
</evidence>
<dbReference type="GO" id="GO:0098797">
    <property type="term" value="C:plasma membrane protein complex"/>
    <property type="evidence" value="ECO:0007669"/>
    <property type="project" value="TreeGrafter"/>
</dbReference>
<keyword evidence="12" id="KW-0675">Receptor</keyword>
<protein>
    <submittedName>
        <fullName evidence="12">Regulatory sensor-transducer, BlaR1/MecR1 family / TonB-dependent receptor</fullName>
    </submittedName>
</protein>
<dbReference type="NCBIfam" id="TIGR01352">
    <property type="entry name" value="tonB_Cterm"/>
    <property type="match status" value="1"/>
</dbReference>
<gene>
    <name evidence="12" type="ORF">AVDCRST_MAG95-2726</name>
</gene>
<name>A0A6J4J4C2_9BACT</name>
<keyword evidence="10" id="KW-0732">Signal</keyword>
<dbReference type="InterPro" id="IPR037682">
    <property type="entry name" value="TonB_C"/>
</dbReference>
<comment type="similarity">
    <text evidence="2">Belongs to the TonB family.</text>
</comment>
<keyword evidence="9" id="KW-0472">Membrane</keyword>
<proteinExistence type="inferred from homology"/>
<keyword evidence="6" id="KW-0812">Transmembrane</keyword>
<evidence type="ECO:0000259" key="11">
    <source>
        <dbReference type="PROSITE" id="PS52015"/>
    </source>
</evidence>
<evidence type="ECO:0000256" key="5">
    <source>
        <dbReference type="ARBA" id="ARBA00022519"/>
    </source>
</evidence>
<feature type="signal peptide" evidence="10">
    <location>
        <begin position="1"/>
        <end position="26"/>
    </location>
</feature>
<evidence type="ECO:0000256" key="10">
    <source>
        <dbReference type="SAM" id="SignalP"/>
    </source>
</evidence>
<dbReference type="SUPFAM" id="SSF82185">
    <property type="entry name" value="Histone H3 K4-specific methyltransferase SET7/9 N-terminal domain"/>
    <property type="match status" value="1"/>
</dbReference>
<dbReference type="PROSITE" id="PS52015">
    <property type="entry name" value="TONB_CTD"/>
    <property type="match status" value="1"/>
</dbReference>
<dbReference type="Gene3D" id="3.30.1150.10">
    <property type="match status" value="1"/>
</dbReference>
<keyword evidence="4" id="KW-1003">Cell membrane</keyword>
<dbReference type="AlphaFoldDB" id="A0A6J4J4C2"/>
<evidence type="ECO:0000256" key="4">
    <source>
        <dbReference type="ARBA" id="ARBA00022475"/>
    </source>
</evidence>
<accession>A0A6J4J4C2</accession>